<dbReference type="PROSITE" id="PS51071">
    <property type="entry name" value="HTH_RPIR"/>
    <property type="match status" value="1"/>
</dbReference>
<feature type="domain" description="HTH rpiR-type" evidence="4">
    <location>
        <begin position="2"/>
        <end position="78"/>
    </location>
</feature>
<dbReference type="CDD" id="cd05013">
    <property type="entry name" value="SIS_RpiR"/>
    <property type="match status" value="1"/>
</dbReference>
<evidence type="ECO:0000259" key="5">
    <source>
        <dbReference type="PROSITE" id="PS51464"/>
    </source>
</evidence>
<dbReference type="InterPro" id="IPR047640">
    <property type="entry name" value="RpiR-like"/>
</dbReference>
<dbReference type="InterPro" id="IPR000281">
    <property type="entry name" value="HTH_RpiR"/>
</dbReference>
<keyword evidence="3" id="KW-0804">Transcription</keyword>
<dbReference type="InterPro" id="IPR001347">
    <property type="entry name" value="SIS_dom"/>
</dbReference>
<comment type="caution">
    <text evidence="6">The sequence shown here is derived from an EMBL/GenBank/DDBJ whole genome shotgun (WGS) entry which is preliminary data.</text>
</comment>
<feature type="domain" description="SIS" evidence="5">
    <location>
        <begin position="125"/>
        <end position="262"/>
    </location>
</feature>
<evidence type="ECO:0000259" key="4">
    <source>
        <dbReference type="PROSITE" id="PS51071"/>
    </source>
</evidence>
<organism evidence="6 7">
    <name type="scientific">Cytobacillus solani</name>
    <dbReference type="NCBI Taxonomy" id="1637975"/>
    <lineage>
        <taxon>Bacteria</taxon>
        <taxon>Bacillati</taxon>
        <taxon>Bacillota</taxon>
        <taxon>Bacilli</taxon>
        <taxon>Bacillales</taxon>
        <taxon>Bacillaceae</taxon>
        <taxon>Cytobacillus</taxon>
    </lineage>
</organism>
<evidence type="ECO:0000256" key="2">
    <source>
        <dbReference type="ARBA" id="ARBA00023125"/>
    </source>
</evidence>
<dbReference type="STRING" id="1637975.AN957_24600"/>
<dbReference type="Pfam" id="PF01418">
    <property type="entry name" value="HTH_6"/>
    <property type="match status" value="1"/>
</dbReference>
<dbReference type="GO" id="GO:0003677">
    <property type="term" value="F:DNA binding"/>
    <property type="evidence" value="ECO:0007669"/>
    <property type="project" value="UniProtKB-KW"/>
</dbReference>
<dbReference type="PANTHER" id="PTHR30514:SF18">
    <property type="entry name" value="RPIR-FAMILY TRANSCRIPTIONAL REGULATOR"/>
    <property type="match status" value="1"/>
</dbReference>
<dbReference type="PROSITE" id="PS51464">
    <property type="entry name" value="SIS"/>
    <property type="match status" value="1"/>
</dbReference>
<dbReference type="SUPFAM" id="SSF46689">
    <property type="entry name" value="Homeodomain-like"/>
    <property type="match status" value="1"/>
</dbReference>
<keyword evidence="7" id="KW-1185">Reference proteome</keyword>
<dbReference type="RefSeq" id="WP_053478655.1">
    <property type="nucleotide sequence ID" value="NZ_CP041305.1"/>
</dbReference>
<dbReference type="InterPro" id="IPR036388">
    <property type="entry name" value="WH-like_DNA-bd_sf"/>
</dbReference>
<name>A0A0Q3VJV2_9BACI</name>
<dbReference type="Pfam" id="PF01380">
    <property type="entry name" value="SIS"/>
    <property type="match status" value="1"/>
</dbReference>
<dbReference type="EMBL" id="LJIX01000006">
    <property type="protein sequence ID" value="KQL21418.1"/>
    <property type="molecule type" value="Genomic_DNA"/>
</dbReference>
<dbReference type="SUPFAM" id="SSF53697">
    <property type="entry name" value="SIS domain"/>
    <property type="match status" value="1"/>
</dbReference>
<dbReference type="InterPro" id="IPR046348">
    <property type="entry name" value="SIS_dom_sf"/>
</dbReference>
<sequence>MINFKERIKNKYSSLSAGMKKVGKYVLDNPQALAMKSASQLGQEVGVSETTVIRFCYSLEYSGYSELQNEVRSFLIFQKSSLHEYQAGKEELVNKPNFFAQNFQQHQAHIQEMKENIKEEDLQLAVDRIYQSNKVLVTGMRTSFAVAHWLSFTLNIVRGNSQLIQPGIDDINHLITKLDSESTLIAIAFHRYTPSTLKLAEAAKKQGAFVIGITDSDLSPLSEHSDVLFPIGLSPRSTIDSAPAVFSLVNTIVAGVSVIDIEEFKKRRDNYDRFNSENFFI</sequence>
<keyword evidence="2" id="KW-0238">DNA-binding</keyword>
<dbReference type="Proteomes" id="UP000050996">
    <property type="component" value="Unassembled WGS sequence"/>
</dbReference>
<dbReference type="GO" id="GO:1901135">
    <property type="term" value="P:carbohydrate derivative metabolic process"/>
    <property type="evidence" value="ECO:0007669"/>
    <property type="project" value="InterPro"/>
</dbReference>
<gene>
    <name evidence="6" type="ORF">AN957_24600</name>
</gene>
<dbReference type="PANTHER" id="PTHR30514">
    <property type="entry name" value="GLUCOKINASE"/>
    <property type="match status" value="1"/>
</dbReference>
<dbReference type="Gene3D" id="3.40.50.10490">
    <property type="entry name" value="Glucose-6-phosphate isomerase like protein, domain 1"/>
    <property type="match status" value="1"/>
</dbReference>
<evidence type="ECO:0000256" key="1">
    <source>
        <dbReference type="ARBA" id="ARBA00023015"/>
    </source>
</evidence>
<dbReference type="Gene3D" id="1.10.10.10">
    <property type="entry name" value="Winged helix-like DNA-binding domain superfamily/Winged helix DNA-binding domain"/>
    <property type="match status" value="1"/>
</dbReference>
<keyword evidence="1" id="KW-0805">Transcription regulation</keyword>
<evidence type="ECO:0000313" key="7">
    <source>
        <dbReference type="Proteomes" id="UP000050996"/>
    </source>
</evidence>
<reference evidence="6 7" key="1">
    <citation type="submission" date="2015-09" db="EMBL/GenBank/DDBJ databases">
        <title>Genome sequencing project for genomic taxonomy and phylogenomics of Bacillus-like bacteria.</title>
        <authorList>
            <person name="Liu B."/>
            <person name="Wang J."/>
            <person name="Zhu Y."/>
            <person name="Liu G."/>
            <person name="Chen Q."/>
            <person name="Chen Z."/>
            <person name="Lan J."/>
            <person name="Che J."/>
            <person name="Ge C."/>
            <person name="Shi H."/>
            <person name="Pan Z."/>
            <person name="Liu X."/>
        </authorList>
    </citation>
    <scope>NUCLEOTIDE SEQUENCE [LARGE SCALE GENOMIC DNA]</scope>
    <source>
        <strain evidence="6 7">FJAT-18043</strain>
    </source>
</reference>
<evidence type="ECO:0000313" key="6">
    <source>
        <dbReference type="EMBL" id="KQL21418.1"/>
    </source>
</evidence>
<accession>A0A0Q3VJV2</accession>
<dbReference type="PATRIC" id="fig|1637975.4.peg.4958"/>
<proteinExistence type="predicted"/>
<protein>
    <submittedName>
        <fullName evidence="6">Transcriptional regulator</fullName>
    </submittedName>
</protein>
<dbReference type="GO" id="GO:0097367">
    <property type="term" value="F:carbohydrate derivative binding"/>
    <property type="evidence" value="ECO:0007669"/>
    <property type="project" value="InterPro"/>
</dbReference>
<dbReference type="GO" id="GO:0003700">
    <property type="term" value="F:DNA-binding transcription factor activity"/>
    <property type="evidence" value="ECO:0007669"/>
    <property type="project" value="InterPro"/>
</dbReference>
<dbReference type="AlphaFoldDB" id="A0A0Q3VJV2"/>
<evidence type="ECO:0000256" key="3">
    <source>
        <dbReference type="ARBA" id="ARBA00023163"/>
    </source>
</evidence>
<dbReference type="InterPro" id="IPR009057">
    <property type="entry name" value="Homeodomain-like_sf"/>
</dbReference>
<dbReference type="InterPro" id="IPR035472">
    <property type="entry name" value="RpiR-like_SIS"/>
</dbReference>